<dbReference type="Gene3D" id="1.20.1560.10">
    <property type="entry name" value="ABC transporter type 1, transmembrane domain"/>
    <property type="match status" value="1"/>
</dbReference>
<evidence type="ECO:0000256" key="2">
    <source>
        <dbReference type="ARBA" id="ARBA00007577"/>
    </source>
</evidence>
<dbReference type="FunFam" id="1.20.1560.10:FF:000126">
    <property type="entry name" value="Putative ABC transporter B family member 8"/>
    <property type="match status" value="1"/>
</dbReference>
<evidence type="ECO:0000256" key="3">
    <source>
        <dbReference type="ARBA" id="ARBA00022448"/>
    </source>
</evidence>
<feature type="transmembrane region" description="Helical" evidence="11">
    <location>
        <begin position="667"/>
        <end position="690"/>
    </location>
</feature>
<dbReference type="RefSeq" id="XP_022930212.1">
    <property type="nucleotide sequence ID" value="XM_023074444.1"/>
</dbReference>
<feature type="transmembrane region" description="Helical" evidence="11">
    <location>
        <begin position="294"/>
        <end position="314"/>
    </location>
</feature>
<dbReference type="GO" id="GO:0016887">
    <property type="term" value="F:ATP hydrolysis activity"/>
    <property type="evidence" value="ECO:0007669"/>
    <property type="project" value="InterPro"/>
</dbReference>
<name>A0A6J1EPR4_CUCMO</name>
<dbReference type="FunFam" id="3.40.50.300:FF:001234">
    <property type="entry name" value="ABC multidrug transporter SitT"/>
    <property type="match status" value="1"/>
</dbReference>
<dbReference type="CDD" id="cd18578">
    <property type="entry name" value="ABC_6TM_Pgp_ABCB1_D2_like"/>
    <property type="match status" value="1"/>
</dbReference>
<keyword evidence="5" id="KW-0677">Repeat</keyword>
<sequence>MSSRDGKEERRVGDQKQSVGAIFRYADWVDVLLMFLGTIGAIGDGMSTNCLLVFASSLMNSLGNGKVHDNFMDNVEKCSLYFVYLGLAVMIVAFMEGYCWSKTSERQVLKIRHKYLEAVLRQEVGFFDSQEATTSEVVNSISKDTSLLQEVLSEKVPLFVMNSSVFFSGLAFSTYFSWRLAIVVFPTLLLLVIPGVTYGKYLVYVTNKRREEYGKANAIVEQALSSIKTIYSFTAEKRVLENYRTILDRTTRLGIKQGIAKGLAVGSSGLAFAIWALIAWYGSRLVMYKGESGGKIYAAGISFILAGLSLGVALPDLKHLTEASVAASRIFERIDRIPLIDGEDTKGFVLQNLQGQIEFDRITFAYPSRPDSFVLKDFNLKVDAGKTVALVGASGSGKSTAIALLQRFYDADDGVLKIDGVDIKTLQLKWIRGKMGLVSQEHALFGTSIKENILFGKLDASMDEIMAAAMAANAHNFITQLPEGYETKVGERGAFLSGGQKQRIAIARAIVKNPAILLLDEATSALDSESEALVQNALDQASLGRTTLVVAHKLSTIRNADLIAVVSGGCVVEIGSHNDLINRKVGHYAKLVKLQRLTSYDDVEQNIEIHTSSVGRSSAKSSPAVFAVSPLPMETPQSTSPKPPSFTRLLSLNSPEWKQAVTGSFSAIAFGAVQPIYALTIGGMISAFFAPSHYEMQVRIRTYSLIFCSFTLISIILNLVQHYNFAYMGEHLTKRIRLRTLEKILTFETAWFDKEQNSSGALCSRLSNEASLVKSLVADRVSLLVQTTSAVTIAMILGLAVAWKLALVMIAVQPLTILCFYTRKVLLSTISTNFIKAQNQSTQIAVEAVYNHRIVTSFSSIGKVLEIFDKAQEAPRKEARKKSWFAGIGMGSAQCLTFMSWALDFWFGGTLVEKGQISAGDVFKTFFILVSTGKVIAEAGSMTTDLAKGSAAVASVFEILDRKSLISDPSKDGRGRKLEKLKGNIEMKRVDFWYPSRPNNMVLRQFSLEVKAGTSVGLVGKSGCGKSTVIGLILRFYDVGKGWVKVDGVDIREMDLQWYRKHVALVSQEPVIYSGTIRDNILFGKLDASENEVVEAARAANAHEFISSLKDGYETECGERGVQLSGGQKQRLAIARAIIRNPTILLLDEATSALDVQSEQVVQQALDRIMVGRTTLVVAHRLNTIKKLDSIAFVADGKVVEQGSYAQLNHRRGAFFNLANLQIHP</sequence>
<dbReference type="InterPro" id="IPR011527">
    <property type="entry name" value="ABC1_TM_dom"/>
</dbReference>
<feature type="transmembrane region" description="Helical" evidence="11">
    <location>
        <begin position="156"/>
        <end position="176"/>
    </location>
</feature>
<keyword evidence="7" id="KW-0067">ATP-binding</keyword>
<dbReference type="KEGG" id="cmos:111436720"/>
<gene>
    <name evidence="15 16 17 18" type="primary">LOC111436720</name>
</gene>
<keyword evidence="4 11" id="KW-0812">Transmembrane</keyword>
<protein>
    <submittedName>
        <fullName evidence="15 16">ABC transporter B family member 8</fullName>
    </submittedName>
</protein>
<organism evidence="14 17">
    <name type="scientific">Cucurbita moschata</name>
    <name type="common">Winter crookneck squash</name>
    <name type="synonym">Cucurbita pepo var. moschata</name>
    <dbReference type="NCBI Taxonomy" id="3662"/>
    <lineage>
        <taxon>Eukaryota</taxon>
        <taxon>Viridiplantae</taxon>
        <taxon>Streptophyta</taxon>
        <taxon>Embryophyta</taxon>
        <taxon>Tracheophyta</taxon>
        <taxon>Spermatophyta</taxon>
        <taxon>Magnoliopsida</taxon>
        <taxon>eudicotyledons</taxon>
        <taxon>Gunneridae</taxon>
        <taxon>Pentapetalae</taxon>
        <taxon>rosids</taxon>
        <taxon>fabids</taxon>
        <taxon>Cucurbitales</taxon>
        <taxon>Cucurbitaceae</taxon>
        <taxon>Cucurbiteae</taxon>
        <taxon>Cucurbita</taxon>
    </lineage>
</organism>
<evidence type="ECO:0000259" key="12">
    <source>
        <dbReference type="PROSITE" id="PS50893"/>
    </source>
</evidence>
<dbReference type="SMART" id="SM00382">
    <property type="entry name" value="AAA"/>
    <property type="match status" value="2"/>
</dbReference>
<dbReference type="PANTHER" id="PTHR45136">
    <property type="entry name" value="ABC TRANSPORTER DOMAIN-CONTAINING PROTEIN"/>
    <property type="match status" value="1"/>
</dbReference>
<feature type="transmembrane region" description="Helical" evidence="11">
    <location>
        <begin position="79"/>
        <end position="100"/>
    </location>
</feature>
<dbReference type="Gene3D" id="3.40.50.300">
    <property type="entry name" value="P-loop containing nucleotide triphosphate hydrolases"/>
    <property type="match status" value="2"/>
</dbReference>
<evidence type="ECO:0000256" key="11">
    <source>
        <dbReference type="SAM" id="Phobius"/>
    </source>
</evidence>
<dbReference type="SUPFAM" id="SSF90123">
    <property type="entry name" value="ABC transporter transmembrane region"/>
    <property type="match status" value="2"/>
</dbReference>
<feature type="domain" description="ABC transmembrane type-1" evidence="13">
    <location>
        <begin position="661"/>
        <end position="948"/>
    </location>
</feature>
<evidence type="ECO:0000256" key="6">
    <source>
        <dbReference type="ARBA" id="ARBA00022741"/>
    </source>
</evidence>
<accession>A0A6J1EPR4</accession>
<evidence type="ECO:0000313" key="15">
    <source>
        <dbReference type="RefSeq" id="XP_022930204.1"/>
    </source>
</evidence>
<keyword evidence="8 11" id="KW-1133">Transmembrane helix</keyword>
<reference evidence="15 16" key="1">
    <citation type="submission" date="2025-04" db="UniProtKB">
        <authorList>
            <consortium name="RefSeq"/>
        </authorList>
    </citation>
    <scope>IDENTIFICATION</scope>
    <source>
        <tissue evidence="15 16">Young leaves</tissue>
    </source>
</reference>
<dbReference type="Pfam" id="PF00005">
    <property type="entry name" value="ABC_tran"/>
    <property type="match status" value="2"/>
</dbReference>
<feature type="domain" description="ABC transporter" evidence="12">
    <location>
        <begin position="987"/>
        <end position="1221"/>
    </location>
</feature>
<keyword evidence="10" id="KW-0325">Glycoprotein</keyword>
<dbReference type="AlphaFoldDB" id="A0A6J1EPR4"/>
<comment type="subcellular location">
    <subcellularLocation>
        <location evidence="1">Cell membrane</location>
        <topology evidence="1">Multi-pass membrane protein</topology>
    </subcellularLocation>
</comment>
<keyword evidence="9 11" id="KW-0472">Membrane</keyword>
<dbReference type="SUPFAM" id="SSF52540">
    <property type="entry name" value="P-loop containing nucleoside triphosphate hydrolases"/>
    <property type="match status" value="2"/>
</dbReference>
<evidence type="ECO:0000256" key="8">
    <source>
        <dbReference type="ARBA" id="ARBA00022989"/>
    </source>
</evidence>
<evidence type="ECO:0000256" key="1">
    <source>
        <dbReference type="ARBA" id="ARBA00004651"/>
    </source>
</evidence>
<evidence type="ECO:0000256" key="4">
    <source>
        <dbReference type="ARBA" id="ARBA00022692"/>
    </source>
</evidence>
<feature type="domain" description="ABC transmembrane type-1" evidence="13">
    <location>
        <begin position="35"/>
        <end position="322"/>
    </location>
</feature>
<dbReference type="InterPro" id="IPR017871">
    <property type="entry name" value="ABC_transporter-like_CS"/>
</dbReference>
<evidence type="ECO:0000313" key="17">
    <source>
        <dbReference type="RefSeq" id="XP_022930212.1"/>
    </source>
</evidence>
<feature type="transmembrane region" description="Helical" evidence="11">
    <location>
        <begin position="182"/>
        <end position="203"/>
    </location>
</feature>
<dbReference type="GeneID" id="111436720"/>
<dbReference type="InterPro" id="IPR027417">
    <property type="entry name" value="P-loop_NTPase"/>
</dbReference>
<evidence type="ECO:0000256" key="5">
    <source>
        <dbReference type="ARBA" id="ARBA00022737"/>
    </source>
</evidence>
<dbReference type="InterPro" id="IPR003439">
    <property type="entry name" value="ABC_transporter-like_ATP-bd"/>
</dbReference>
<comment type="similarity">
    <text evidence="2">Belongs to the ABC transporter superfamily. ABCB family. Multidrug resistance exporter (TC 3.A.1.201) subfamily.</text>
</comment>
<feature type="domain" description="ABC transporter" evidence="12">
    <location>
        <begin position="357"/>
        <end position="593"/>
    </location>
</feature>
<keyword evidence="6" id="KW-0547">Nucleotide-binding</keyword>
<dbReference type="InterPro" id="IPR003593">
    <property type="entry name" value="AAA+_ATPase"/>
</dbReference>
<keyword evidence="14" id="KW-1185">Reference proteome</keyword>
<dbReference type="InterPro" id="IPR036640">
    <property type="entry name" value="ABC1_TM_sf"/>
</dbReference>
<dbReference type="RefSeq" id="XP_022930204.1">
    <property type="nucleotide sequence ID" value="XM_023074436.1"/>
</dbReference>
<dbReference type="PANTHER" id="PTHR45136:SF2">
    <property type="entry name" value="ABC TRANSPORTER DOMAIN-CONTAINING PROTEIN"/>
    <property type="match status" value="1"/>
</dbReference>
<feature type="transmembrane region" description="Helical" evidence="11">
    <location>
        <begin position="702"/>
        <end position="720"/>
    </location>
</feature>
<dbReference type="PROSITE" id="PS50929">
    <property type="entry name" value="ABC_TM1F"/>
    <property type="match status" value="2"/>
</dbReference>
<dbReference type="GO" id="GO:0005524">
    <property type="term" value="F:ATP binding"/>
    <property type="evidence" value="ECO:0007669"/>
    <property type="project" value="UniProtKB-KW"/>
</dbReference>
<dbReference type="FunFam" id="1.20.1560.10:FF:000029">
    <property type="entry name" value="ABC transporter B family member 1"/>
    <property type="match status" value="1"/>
</dbReference>
<evidence type="ECO:0000256" key="7">
    <source>
        <dbReference type="ARBA" id="ARBA00022840"/>
    </source>
</evidence>
<dbReference type="FunFam" id="3.40.50.300:FF:000205">
    <property type="entry name" value="ABC transporter B family member 4"/>
    <property type="match status" value="1"/>
</dbReference>
<dbReference type="RefSeq" id="XP_022930217.1">
    <property type="nucleotide sequence ID" value="XM_023074449.1"/>
</dbReference>
<dbReference type="CDD" id="cd03249">
    <property type="entry name" value="ABC_MTABC3_MDL1_MDL2"/>
    <property type="match status" value="2"/>
</dbReference>
<evidence type="ECO:0000256" key="10">
    <source>
        <dbReference type="ARBA" id="ARBA00023180"/>
    </source>
</evidence>
<dbReference type="GO" id="GO:0140359">
    <property type="term" value="F:ABC-type transporter activity"/>
    <property type="evidence" value="ECO:0007669"/>
    <property type="project" value="InterPro"/>
</dbReference>
<dbReference type="GO" id="GO:0005886">
    <property type="term" value="C:plasma membrane"/>
    <property type="evidence" value="ECO:0007669"/>
    <property type="project" value="UniProtKB-SubCell"/>
</dbReference>
<evidence type="ECO:0000256" key="9">
    <source>
        <dbReference type="ARBA" id="ARBA00023136"/>
    </source>
</evidence>
<feature type="transmembrane region" description="Helical" evidence="11">
    <location>
        <begin position="262"/>
        <end position="282"/>
    </location>
</feature>
<dbReference type="PROSITE" id="PS00211">
    <property type="entry name" value="ABC_TRANSPORTER_1"/>
    <property type="match status" value="2"/>
</dbReference>
<evidence type="ECO:0000313" key="14">
    <source>
        <dbReference type="Proteomes" id="UP000504609"/>
    </source>
</evidence>
<feature type="transmembrane region" description="Helical" evidence="11">
    <location>
        <begin position="31"/>
        <end position="59"/>
    </location>
</feature>
<keyword evidence="3" id="KW-0813">Transport</keyword>
<dbReference type="Proteomes" id="UP000504609">
    <property type="component" value="Unplaced"/>
</dbReference>
<evidence type="ECO:0000313" key="16">
    <source>
        <dbReference type="RefSeq" id="XP_022930207.1"/>
    </source>
</evidence>
<proteinExistence type="inferred from homology"/>
<evidence type="ECO:0000313" key="18">
    <source>
        <dbReference type="RefSeq" id="XP_022930217.1"/>
    </source>
</evidence>
<dbReference type="CDD" id="cd18577">
    <property type="entry name" value="ABC_6TM_Pgp_ABCB1_D1_like"/>
    <property type="match status" value="1"/>
</dbReference>
<dbReference type="PROSITE" id="PS50893">
    <property type="entry name" value="ABC_TRANSPORTER_2"/>
    <property type="match status" value="2"/>
</dbReference>
<dbReference type="RefSeq" id="XP_022930207.1">
    <property type="nucleotide sequence ID" value="XM_023074439.1"/>
</dbReference>
<dbReference type="Pfam" id="PF00664">
    <property type="entry name" value="ABC_membrane"/>
    <property type="match status" value="2"/>
</dbReference>
<evidence type="ECO:0000259" key="13">
    <source>
        <dbReference type="PROSITE" id="PS50929"/>
    </source>
</evidence>